<evidence type="ECO:0000313" key="5">
    <source>
        <dbReference type="Proteomes" id="UP000295645"/>
    </source>
</evidence>
<name>A0A4V2W3B8_9GAMM</name>
<protein>
    <submittedName>
        <fullName evidence="4">TetR family transcriptional regulator</fullName>
    </submittedName>
</protein>
<sequence length="205" mass="22088">MTSTPVAVAAKPKQERGRQRVAAILEAGAQVFSEKGYDAATMTEIAARAATAIGSMYRFFPSKESLADALLVRYAEHAVAEATALGERAQSLSLEELANALVDFRLSLQSERQFAIGLVDARGGRLENREAFRKAMLRTIAGILRNAVDGLSRTRSEAAAFVLLQMLKGVSEAANEKPGRRAALLTEIRSLTLVYLISLKQPPAA</sequence>
<evidence type="ECO:0000313" key="4">
    <source>
        <dbReference type="EMBL" id="TCV91309.1"/>
    </source>
</evidence>
<proteinExistence type="predicted"/>
<dbReference type="EMBL" id="SMCS01000012">
    <property type="protein sequence ID" value="TCV91309.1"/>
    <property type="molecule type" value="Genomic_DNA"/>
</dbReference>
<dbReference type="InterPro" id="IPR050109">
    <property type="entry name" value="HTH-type_TetR-like_transc_reg"/>
</dbReference>
<dbReference type="InterPro" id="IPR041669">
    <property type="entry name" value="TetR_C_15"/>
</dbReference>
<dbReference type="InterPro" id="IPR009057">
    <property type="entry name" value="Homeodomain-like_sf"/>
</dbReference>
<dbReference type="SUPFAM" id="SSF46689">
    <property type="entry name" value="Homeodomain-like"/>
    <property type="match status" value="1"/>
</dbReference>
<keyword evidence="5" id="KW-1185">Reference proteome</keyword>
<dbReference type="Gene3D" id="1.10.357.10">
    <property type="entry name" value="Tetracycline Repressor, domain 2"/>
    <property type="match status" value="1"/>
</dbReference>
<dbReference type="GO" id="GO:0000976">
    <property type="term" value="F:transcription cis-regulatory region binding"/>
    <property type="evidence" value="ECO:0007669"/>
    <property type="project" value="TreeGrafter"/>
</dbReference>
<dbReference type="PROSITE" id="PS50977">
    <property type="entry name" value="HTH_TETR_2"/>
    <property type="match status" value="1"/>
</dbReference>
<dbReference type="Pfam" id="PF00440">
    <property type="entry name" value="TetR_N"/>
    <property type="match status" value="1"/>
</dbReference>
<dbReference type="Pfam" id="PF17918">
    <property type="entry name" value="TetR_C_15"/>
    <property type="match status" value="1"/>
</dbReference>
<evidence type="ECO:0000256" key="1">
    <source>
        <dbReference type="ARBA" id="ARBA00023125"/>
    </source>
</evidence>
<dbReference type="Proteomes" id="UP000295645">
    <property type="component" value="Unassembled WGS sequence"/>
</dbReference>
<organism evidence="4 5">
    <name type="scientific">Luteibacter rhizovicinus</name>
    <dbReference type="NCBI Taxonomy" id="242606"/>
    <lineage>
        <taxon>Bacteria</taxon>
        <taxon>Pseudomonadati</taxon>
        <taxon>Pseudomonadota</taxon>
        <taxon>Gammaproteobacteria</taxon>
        <taxon>Lysobacterales</taxon>
        <taxon>Rhodanobacteraceae</taxon>
        <taxon>Luteibacter</taxon>
    </lineage>
</organism>
<gene>
    <name evidence="4" type="ORF">EC912_11255</name>
</gene>
<dbReference type="PRINTS" id="PR00455">
    <property type="entry name" value="HTHTETR"/>
</dbReference>
<feature type="DNA-binding region" description="H-T-H motif" evidence="2">
    <location>
        <begin position="41"/>
        <end position="60"/>
    </location>
</feature>
<dbReference type="PANTHER" id="PTHR30055:SF226">
    <property type="entry name" value="HTH-TYPE TRANSCRIPTIONAL REGULATOR PKSA"/>
    <property type="match status" value="1"/>
</dbReference>
<dbReference type="PANTHER" id="PTHR30055">
    <property type="entry name" value="HTH-TYPE TRANSCRIPTIONAL REGULATOR RUTR"/>
    <property type="match status" value="1"/>
</dbReference>
<evidence type="ECO:0000256" key="2">
    <source>
        <dbReference type="PROSITE-ProRule" id="PRU00335"/>
    </source>
</evidence>
<feature type="domain" description="HTH tetR-type" evidence="3">
    <location>
        <begin position="18"/>
        <end position="78"/>
    </location>
</feature>
<dbReference type="OrthoDB" id="9816320at2"/>
<dbReference type="GO" id="GO:0003700">
    <property type="term" value="F:DNA-binding transcription factor activity"/>
    <property type="evidence" value="ECO:0007669"/>
    <property type="project" value="TreeGrafter"/>
</dbReference>
<comment type="caution">
    <text evidence="4">The sequence shown here is derived from an EMBL/GenBank/DDBJ whole genome shotgun (WGS) entry which is preliminary data.</text>
</comment>
<keyword evidence="1 2" id="KW-0238">DNA-binding</keyword>
<dbReference type="RefSeq" id="WP_132147508.1">
    <property type="nucleotide sequence ID" value="NZ_SMCS01000012.1"/>
</dbReference>
<accession>A0A4V2W3B8</accession>
<dbReference type="InterPro" id="IPR001647">
    <property type="entry name" value="HTH_TetR"/>
</dbReference>
<reference evidence="4 5" key="1">
    <citation type="submission" date="2019-03" db="EMBL/GenBank/DDBJ databases">
        <title>Above-ground endophytic microbial communities from plants in different locations in the United States.</title>
        <authorList>
            <person name="Frank C."/>
        </authorList>
    </citation>
    <scope>NUCLEOTIDE SEQUENCE [LARGE SCALE GENOMIC DNA]</scope>
    <source>
        <strain evidence="4 5">LP_13_YM</strain>
    </source>
</reference>
<evidence type="ECO:0000259" key="3">
    <source>
        <dbReference type="PROSITE" id="PS50977"/>
    </source>
</evidence>
<dbReference type="AlphaFoldDB" id="A0A4V2W3B8"/>